<evidence type="ECO:0000313" key="4">
    <source>
        <dbReference type="Proteomes" id="UP001257739"/>
    </source>
</evidence>
<keyword evidence="2" id="KW-0732">Signal</keyword>
<dbReference type="RefSeq" id="WP_309968361.1">
    <property type="nucleotide sequence ID" value="NZ_JAVDWH010000001.1"/>
</dbReference>
<evidence type="ECO:0000256" key="1">
    <source>
        <dbReference type="SAM" id="MobiDB-lite"/>
    </source>
</evidence>
<evidence type="ECO:0000313" key="3">
    <source>
        <dbReference type="EMBL" id="MDR7086468.1"/>
    </source>
</evidence>
<protein>
    <submittedName>
        <fullName evidence="3">Lambda repressor-like predicted transcriptional regulator</fullName>
    </submittedName>
</protein>
<organism evidence="3 4">
    <name type="scientific">Aeromicrobium panaciterrae</name>
    <dbReference type="NCBI Taxonomy" id="363861"/>
    <lineage>
        <taxon>Bacteria</taxon>
        <taxon>Bacillati</taxon>
        <taxon>Actinomycetota</taxon>
        <taxon>Actinomycetes</taxon>
        <taxon>Propionibacteriales</taxon>
        <taxon>Nocardioidaceae</taxon>
        <taxon>Aeromicrobium</taxon>
    </lineage>
</organism>
<evidence type="ECO:0000256" key="2">
    <source>
        <dbReference type="SAM" id="SignalP"/>
    </source>
</evidence>
<reference evidence="3 4" key="1">
    <citation type="submission" date="2023-07" db="EMBL/GenBank/DDBJ databases">
        <title>Sorghum-associated microbial communities from plants grown in Nebraska, USA.</title>
        <authorList>
            <person name="Schachtman D."/>
        </authorList>
    </citation>
    <scope>NUCLEOTIDE SEQUENCE [LARGE SCALE GENOMIC DNA]</scope>
    <source>
        <strain evidence="3 4">BE248</strain>
    </source>
</reference>
<feature type="chain" id="PRO_5047414943" evidence="2">
    <location>
        <begin position="29"/>
        <end position="192"/>
    </location>
</feature>
<dbReference type="Proteomes" id="UP001257739">
    <property type="component" value="Unassembled WGS sequence"/>
</dbReference>
<proteinExistence type="predicted"/>
<feature type="region of interest" description="Disordered" evidence="1">
    <location>
        <begin position="156"/>
        <end position="192"/>
    </location>
</feature>
<accession>A0ABU1UMS3</accession>
<feature type="compositionally biased region" description="Pro residues" evidence="1">
    <location>
        <begin position="183"/>
        <end position="192"/>
    </location>
</feature>
<name>A0ABU1UMS3_9ACTN</name>
<comment type="caution">
    <text evidence="3">The sequence shown here is derived from an EMBL/GenBank/DDBJ whole genome shotgun (WGS) entry which is preliminary data.</text>
</comment>
<feature type="signal peptide" evidence="2">
    <location>
        <begin position="1"/>
        <end position="28"/>
    </location>
</feature>
<sequence>MQKRTASIILASTLAVGGGAVALTPASAADSDNPVKSRLASIKGSLSGLVKDGTLTQDQADKVAETLNEKLPKGGPGRGGPGGEHLAAAAKALGLTEAELRTKLKDGKTSLADVAKDEGVSTDTLVKALVAEAEERIAADVKAGRLTEAEAAERKKNLTKHITDRINNVRPERPAGDAGRPFDGPPPKDSSS</sequence>
<gene>
    <name evidence="3" type="ORF">J2X11_001307</name>
</gene>
<keyword evidence="4" id="KW-1185">Reference proteome</keyword>
<dbReference type="EMBL" id="JAVDWH010000001">
    <property type="protein sequence ID" value="MDR7086468.1"/>
    <property type="molecule type" value="Genomic_DNA"/>
</dbReference>